<organism evidence="1 2">
    <name type="scientific">Steinernema carpocapsae</name>
    <name type="common">Entomopathogenic nematode</name>
    <dbReference type="NCBI Taxonomy" id="34508"/>
    <lineage>
        <taxon>Eukaryota</taxon>
        <taxon>Metazoa</taxon>
        <taxon>Ecdysozoa</taxon>
        <taxon>Nematoda</taxon>
        <taxon>Chromadorea</taxon>
        <taxon>Rhabditida</taxon>
        <taxon>Tylenchina</taxon>
        <taxon>Panagrolaimomorpha</taxon>
        <taxon>Strongyloidoidea</taxon>
        <taxon>Steinernematidae</taxon>
        <taxon>Steinernema</taxon>
    </lineage>
</organism>
<evidence type="ECO:0000313" key="2">
    <source>
        <dbReference type="Proteomes" id="UP000298663"/>
    </source>
</evidence>
<dbReference type="EMBL" id="AZBU02000002">
    <property type="protein sequence ID" value="TKR95684.1"/>
    <property type="molecule type" value="Genomic_DNA"/>
</dbReference>
<protein>
    <submittedName>
        <fullName evidence="1">Uncharacterized protein</fullName>
    </submittedName>
</protein>
<sequence>MDNVPYEFASAVAHLGTRKTVSELSRMGENMWSSVGETHKEKRRNHELRVFLSEEGIFGLVGTGKTHLIREFVRKEESFERIDTVFLYKAPRSLCKEECNEAELRLISEVLKNQPIKKLVVQRSLATKDLSKADFLWQMEFESVAIPSGLAHKALIDFHLLENQKLKKFVVSALDSFGYDFVKKTAEAWKFGKKMSEPEFKKSCKKDFEDLCDLGFQPKNVSIKDLWIVGDGAKRGLLIRAMKTG</sequence>
<name>A0A4U5PHS6_STECR</name>
<keyword evidence="2" id="KW-1185">Reference proteome</keyword>
<dbReference type="AlphaFoldDB" id="A0A4U5PHS6"/>
<reference evidence="1 2" key="2">
    <citation type="journal article" date="2019" name="G3 (Bethesda)">
        <title>Hybrid Assembly of the Genome of the Entomopathogenic Nematode Steinernema carpocapsae Identifies the X-Chromosome.</title>
        <authorList>
            <person name="Serra L."/>
            <person name="Macchietto M."/>
            <person name="Macias-Munoz A."/>
            <person name="McGill C.J."/>
            <person name="Rodriguez I.M."/>
            <person name="Rodriguez B."/>
            <person name="Murad R."/>
            <person name="Mortazavi A."/>
        </authorList>
    </citation>
    <scope>NUCLEOTIDE SEQUENCE [LARGE SCALE GENOMIC DNA]</scope>
    <source>
        <strain evidence="1 2">ALL</strain>
    </source>
</reference>
<accession>A0A4U5PHS6</accession>
<dbReference type="Proteomes" id="UP000298663">
    <property type="component" value="Unassembled WGS sequence"/>
</dbReference>
<reference evidence="1 2" key="1">
    <citation type="journal article" date="2015" name="Genome Biol.">
        <title>Comparative genomics of Steinernema reveals deeply conserved gene regulatory networks.</title>
        <authorList>
            <person name="Dillman A.R."/>
            <person name="Macchietto M."/>
            <person name="Porter C.F."/>
            <person name="Rogers A."/>
            <person name="Williams B."/>
            <person name="Antoshechkin I."/>
            <person name="Lee M.M."/>
            <person name="Goodwin Z."/>
            <person name="Lu X."/>
            <person name="Lewis E.E."/>
            <person name="Goodrich-Blair H."/>
            <person name="Stock S.P."/>
            <person name="Adams B.J."/>
            <person name="Sternberg P.W."/>
            <person name="Mortazavi A."/>
        </authorList>
    </citation>
    <scope>NUCLEOTIDE SEQUENCE [LARGE SCALE GENOMIC DNA]</scope>
    <source>
        <strain evidence="1 2">ALL</strain>
    </source>
</reference>
<gene>
    <name evidence="1" type="ORF">L596_009816</name>
</gene>
<evidence type="ECO:0000313" key="1">
    <source>
        <dbReference type="EMBL" id="TKR95684.1"/>
    </source>
</evidence>
<proteinExistence type="predicted"/>
<comment type="caution">
    <text evidence="1">The sequence shown here is derived from an EMBL/GenBank/DDBJ whole genome shotgun (WGS) entry which is preliminary data.</text>
</comment>